<feature type="domain" description="Tail specific protease" evidence="1">
    <location>
        <begin position="94"/>
        <end position="273"/>
    </location>
</feature>
<dbReference type="OrthoDB" id="6397760at2"/>
<dbReference type="SUPFAM" id="SSF52096">
    <property type="entry name" value="ClpP/crotonase"/>
    <property type="match status" value="1"/>
</dbReference>
<dbReference type="CDD" id="cd07563">
    <property type="entry name" value="Peptidase_S41_IRBP"/>
    <property type="match status" value="1"/>
</dbReference>
<dbReference type="GO" id="GO:0006508">
    <property type="term" value="P:proteolysis"/>
    <property type="evidence" value="ECO:0007669"/>
    <property type="project" value="InterPro"/>
</dbReference>
<reference evidence="2 3" key="1">
    <citation type="submission" date="2019-03" db="EMBL/GenBank/DDBJ databases">
        <title>Draft genome sequences of novel Actinobacteria.</title>
        <authorList>
            <person name="Sahin N."/>
            <person name="Ay H."/>
            <person name="Saygin H."/>
        </authorList>
    </citation>
    <scope>NUCLEOTIDE SEQUENCE [LARGE SCALE GENOMIC DNA]</scope>
    <source>
        <strain evidence="2 3">JCM 30547</strain>
    </source>
</reference>
<evidence type="ECO:0000313" key="3">
    <source>
        <dbReference type="Proteomes" id="UP000295075"/>
    </source>
</evidence>
<dbReference type="GO" id="GO:0008236">
    <property type="term" value="F:serine-type peptidase activity"/>
    <property type="evidence" value="ECO:0007669"/>
    <property type="project" value="InterPro"/>
</dbReference>
<proteinExistence type="predicted"/>
<dbReference type="AlphaFoldDB" id="A0A4R4P659"/>
<dbReference type="RefSeq" id="WP_132414502.1">
    <property type="nucleotide sequence ID" value="NZ_SMKA01000282.1"/>
</dbReference>
<comment type="caution">
    <text evidence="2">The sequence shown here is derived from an EMBL/GenBank/DDBJ whole genome shotgun (WGS) entry which is preliminary data.</text>
</comment>
<accession>A0A4R4P659</accession>
<organism evidence="2 3">
    <name type="scientific">Kribbella albertanoniae</name>
    <dbReference type="NCBI Taxonomy" id="1266829"/>
    <lineage>
        <taxon>Bacteria</taxon>
        <taxon>Bacillati</taxon>
        <taxon>Actinomycetota</taxon>
        <taxon>Actinomycetes</taxon>
        <taxon>Propionibacteriales</taxon>
        <taxon>Kribbellaceae</taxon>
        <taxon>Kribbella</taxon>
    </lineage>
</organism>
<sequence>MTITAHLNERIAALVSENYVFPEVAEAIVAGLADLDTAALDTDPAGTAARLTERLQAVNQDRHLRARYRPSGTLSRPDDWEQHFAAEAVRNAGGISRVERLAENTGLLAIAPYTSPVHMAERYVVAAFGLLAGVDRLIIDLRAGRGGVPETVAVICGYLLGDEPVHLQDLVSRDGSVRQFWTNPAAARLPLSVPICVLTSASTFSGCEELAYNLQAHGRATVIGERTGGGAHPVEVFEVTGTLELTVPIARSVNTVTGTNWEQVGVIPDIECQADAALDHALNQSRERSEPHR</sequence>
<dbReference type="Pfam" id="PF03572">
    <property type="entry name" value="Peptidase_S41"/>
    <property type="match status" value="1"/>
</dbReference>
<dbReference type="Proteomes" id="UP000295075">
    <property type="component" value="Unassembled WGS sequence"/>
</dbReference>
<dbReference type="SMART" id="SM00245">
    <property type="entry name" value="TSPc"/>
    <property type="match status" value="1"/>
</dbReference>
<dbReference type="Gene3D" id="3.90.226.10">
    <property type="entry name" value="2-enoyl-CoA Hydratase, Chain A, domain 1"/>
    <property type="match status" value="1"/>
</dbReference>
<dbReference type="PANTHER" id="PTHR11261">
    <property type="entry name" value="INTERPHOTORECEPTOR RETINOID-BINDING PROTEIN"/>
    <property type="match status" value="1"/>
</dbReference>
<evidence type="ECO:0000259" key="1">
    <source>
        <dbReference type="SMART" id="SM00245"/>
    </source>
</evidence>
<dbReference type="InterPro" id="IPR005151">
    <property type="entry name" value="Tail-specific_protease"/>
</dbReference>
<name>A0A4R4P659_9ACTN</name>
<dbReference type="Gene3D" id="3.30.750.44">
    <property type="match status" value="1"/>
</dbReference>
<dbReference type="EMBL" id="SMKA01000282">
    <property type="protein sequence ID" value="TDC17214.1"/>
    <property type="molecule type" value="Genomic_DNA"/>
</dbReference>
<gene>
    <name evidence="2" type="ORF">E1261_37515</name>
</gene>
<dbReference type="InterPro" id="IPR029045">
    <property type="entry name" value="ClpP/crotonase-like_dom_sf"/>
</dbReference>
<dbReference type="PANTHER" id="PTHR11261:SF3">
    <property type="entry name" value="RETINOL-BINDING PROTEIN 3"/>
    <property type="match status" value="1"/>
</dbReference>
<keyword evidence="3" id="KW-1185">Reference proteome</keyword>
<protein>
    <submittedName>
        <fullName evidence="2">Peptidase S41</fullName>
    </submittedName>
</protein>
<evidence type="ECO:0000313" key="2">
    <source>
        <dbReference type="EMBL" id="TDC17214.1"/>
    </source>
</evidence>